<dbReference type="Gene3D" id="3.60.110.10">
    <property type="entry name" value="Carbon-nitrogen hydrolase"/>
    <property type="match status" value="1"/>
</dbReference>
<evidence type="ECO:0000313" key="1">
    <source>
        <dbReference type="EMBL" id="MDP2522965.1"/>
    </source>
</evidence>
<name>A0ABT9EV70_9GAMM</name>
<proteinExistence type="predicted"/>
<organism evidence="1 2">
    <name type="scientific">Neptunomonas phycophila</name>
    <dbReference type="NCBI Taxonomy" id="1572645"/>
    <lineage>
        <taxon>Bacteria</taxon>
        <taxon>Pseudomonadati</taxon>
        <taxon>Pseudomonadota</taxon>
        <taxon>Gammaproteobacteria</taxon>
        <taxon>Oceanospirillales</taxon>
        <taxon>Oceanospirillaceae</taxon>
        <taxon>Neptunomonas</taxon>
    </lineage>
</organism>
<accession>A0ABT9EV70</accession>
<dbReference type="EMBL" id="JAUYVO010000006">
    <property type="protein sequence ID" value="MDP2522965.1"/>
    <property type="molecule type" value="Genomic_DNA"/>
</dbReference>
<sequence length="1100" mass="124750">MNEVVFRISIFEAALDKVIMELGIDFMSYKGQFKGWEGISIEDLLVAYRKAKADCFFENIFPTAIKFSEYEQDLVFNLSRLLIQLKSNVGFNGCKELLGDFRLLPKKLSTKIKSVNNESGHVHFSKPERAVENLFKNYELTPEFRIVGDFPVDTHVISALWINLIGHKFDAKLNDCCYGARLKRIRCDELFIDDEKPFHISSIGSFVPYFQPYKKWRGDGLKAIRDELENDRDVIAVSLDLMSYYHFIDPLTISSNALLELLDLNLTDEEKAFTQQLSQFLSSWAEGAKNFGRKVGGSSSVINGGLVIGLTCSRVISNVLLHKWDRLVLEKLSPIHYGRYVDDMFLVMRDTGTITNSSDLMNMIQARMGEDFISHTHSGKTLWEINQGLDIQGDTQIKLQSDKQKLFVLQGRAGIDLLDSIEKEIYELSSEHRLMPSPDQLDNSTAAEVLSAAGSVGESADTLRRADGLTIRRLGWSLQLRHVETLARDLPPNQWKEQREDFYQFAHNHILRADNIFNHFNYLPRLLGFAISMNEWEQAEQIAVKSYRAIDTLASQVGQRKRIKINGCDGKVLKNFWGYIKGTLTWLFIDAATRYQDPSKLFLGERSNKKKRLGDLFQRQIVSNLTNFESLLHLSFDVASFEKTAPLVALADLANNSYKNILNSNVAEKLVGRRDVKKEKEILRLLNSSELIDIDIFEQFINSTRKTRLGQVKKSKKNDSFLPYLFPTRPLCPAEITELAPECVGLLTSSGKPSVYSPAVVLAKYTQALRGVWIKPTLLSTEKDKQGKNEKIELNGINFLGIGNKNKDKIIIALTNIRLEDSDWAATACDKPNLSRKRYQRLSNLVNDTLRLRPRPDYVIFPELSIPLAWLNSIASRLSAAGISLIAGTEYRHIQNDKILSEAVLFLADDRLGYPTFVKIWQPKLEPAVGEDKELTAKFGKEWGITKQDANSKTYAKPVYIHNGVHFGVMVCSELQNSKARIRFQGAVDALMVLSWNRDLDTFASLIESAALDVHAYTILVNNRKYGDSRVRSPAKESFLRDIARLRGGDNDFVVAASLNIGALRAFQSRAKRWPEDGDKFKPVPEGFRLLGKRKKLPPK</sequence>
<keyword evidence="2" id="KW-1185">Reference proteome</keyword>
<evidence type="ECO:0000313" key="2">
    <source>
        <dbReference type="Proteomes" id="UP001177341"/>
    </source>
</evidence>
<dbReference type="Proteomes" id="UP001177341">
    <property type="component" value="Unassembled WGS sequence"/>
</dbReference>
<dbReference type="RefSeq" id="WP_305450733.1">
    <property type="nucleotide sequence ID" value="NZ_JAUYVO010000006.1"/>
</dbReference>
<evidence type="ECO:0008006" key="3">
    <source>
        <dbReference type="Google" id="ProtNLM"/>
    </source>
</evidence>
<dbReference type="SUPFAM" id="SSF56317">
    <property type="entry name" value="Carbon-nitrogen hydrolase"/>
    <property type="match status" value="1"/>
</dbReference>
<reference evidence="1" key="1">
    <citation type="submission" date="2023-07" db="EMBL/GenBank/DDBJ databases">
        <title>Genome content predicts the carbon catabolic preferences of heterotrophic bacteria.</title>
        <authorList>
            <person name="Gralka M."/>
        </authorList>
    </citation>
    <scope>NUCLEOTIDE SEQUENCE</scope>
    <source>
        <strain evidence="1">5G01</strain>
    </source>
</reference>
<protein>
    <recommendedName>
        <fullName evidence="3">RNA-directed DNA polymerase</fullName>
    </recommendedName>
</protein>
<gene>
    <name evidence="1" type="ORF">Q8W30_10340</name>
</gene>
<comment type="caution">
    <text evidence="1">The sequence shown here is derived from an EMBL/GenBank/DDBJ whole genome shotgun (WGS) entry which is preliminary data.</text>
</comment>
<dbReference type="InterPro" id="IPR036526">
    <property type="entry name" value="C-N_Hydrolase_sf"/>
</dbReference>